<reference evidence="1" key="1">
    <citation type="submission" date="2021-06" db="EMBL/GenBank/DDBJ databases">
        <authorList>
            <person name="Kallberg Y."/>
            <person name="Tangrot J."/>
            <person name="Rosling A."/>
        </authorList>
    </citation>
    <scope>NUCLEOTIDE SEQUENCE</scope>
    <source>
        <strain evidence="1">MT106</strain>
    </source>
</reference>
<keyword evidence="2" id="KW-1185">Reference proteome</keyword>
<organism evidence="1 2">
    <name type="scientific">Ambispora gerdemannii</name>
    <dbReference type="NCBI Taxonomy" id="144530"/>
    <lineage>
        <taxon>Eukaryota</taxon>
        <taxon>Fungi</taxon>
        <taxon>Fungi incertae sedis</taxon>
        <taxon>Mucoromycota</taxon>
        <taxon>Glomeromycotina</taxon>
        <taxon>Glomeromycetes</taxon>
        <taxon>Archaeosporales</taxon>
        <taxon>Ambisporaceae</taxon>
        <taxon>Ambispora</taxon>
    </lineage>
</organism>
<comment type="caution">
    <text evidence="1">The sequence shown here is derived from an EMBL/GenBank/DDBJ whole genome shotgun (WGS) entry which is preliminary data.</text>
</comment>
<protein>
    <submittedName>
        <fullName evidence="1">1671_t:CDS:1</fullName>
    </submittedName>
</protein>
<dbReference type="Proteomes" id="UP000789831">
    <property type="component" value="Unassembled WGS sequence"/>
</dbReference>
<accession>A0A9N8VP85</accession>
<evidence type="ECO:0000313" key="1">
    <source>
        <dbReference type="EMBL" id="CAG8461774.1"/>
    </source>
</evidence>
<sequence length="57" mass="7082">MPRAYNQPVYLSVTTERICPSYLWTKSEIRFQIKRFPEKYEINEDYFKFKLAQYYST</sequence>
<dbReference type="AlphaFoldDB" id="A0A9N8VP85"/>
<name>A0A9N8VP85_9GLOM</name>
<gene>
    <name evidence="1" type="ORF">AGERDE_LOCUS2290</name>
</gene>
<dbReference type="EMBL" id="CAJVPL010000186">
    <property type="protein sequence ID" value="CAG8461774.1"/>
    <property type="molecule type" value="Genomic_DNA"/>
</dbReference>
<proteinExistence type="predicted"/>
<evidence type="ECO:0000313" key="2">
    <source>
        <dbReference type="Proteomes" id="UP000789831"/>
    </source>
</evidence>